<dbReference type="PANTHER" id="PTHR45444">
    <property type="entry name" value="XANTHINE DEHYDROGENASE"/>
    <property type="match status" value="1"/>
</dbReference>
<feature type="domain" description="Aldehyde oxidase/xanthine dehydrogenase a/b hammerhead" evidence="1">
    <location>
        <begin position="233"/>
        <end position="332"/>
    </location>
</feature>
<dbReference type="EMBL" id="OE180152">
    <property type="protein sequence ID" value="CAD7570667.1"/>
    <property type="molecule type" value="Genomic_DNA"/>
</dbReference>
<gene>
    <name evidence="2" type="ORF">TCMB3V08_LOCUS3364</name>
</gene>
<dbReference type="Pfam" id="PF01315">
    <property type="entry name" value="Ald_Xan_dh_C"/>
    <property type="match status" value="1"/>
</dbReference>
<evidence type="ECO:0000313" key="2">
    <source>
        <dbReference type="EMBL" id="CAD7570667.1"/>
    </source>
</evidence>
<sequence>MDGCTFVSSKPENGGALEEDMIKLNIIKGVTINVLSEALQLNSDIRLEREITLIRQAEEVRSHEAIVRGSNKEFTPTTPSAKALQLNSDIRLEREITLIRQAEEVRSHEAIVRGSNKEFTPTTPSAITIHAIQIKQSSTPKLGLNRQGSQSATQDEVPHYFYLDAIDGSDHEPLLSVVKVNKKIPHVLRGAGGGTLNISGLFQAERHGHNATMNTFVETFTTSPLKTHKALLSGLFKMIEAYELQHLEENYPFAVSTSRRGIPGVVRFLTAEDIPGKNCFTPPLVFLFEQEEIFCSGKVLFAGQAVGLIVAETQQVANMAAQKVKIEYTNVKKPVILLREAAKSKDPNIVQLEKELKPKVVKANIKPRPRHRLRIRRSVVRKKSMLQYKIALATEFLSVNPYSVEVAQL</sequence>
<dbReference type="SMART" id="SM01008">
    <property type="entry name" value="Ald_Xan_dh_C"/>
    <property type="match status" value="1"/>
</dbReference>
<name>A0A7R9J195_TIMCA</name>
<dbReference type="PANTHER" id="PTHR45444:SF3">
    <property type="entry name" value="XANTHINE DEHYDROGENASE"/>
    <property type="match status" value="1"/>
</dbReference>
<dbReference type="Gene3D" id="3.90.1170.50">
    <property type="entry name" value="Aldehyde oxidase/xanthine dehydrogenase, a/b hammerhead"/>
    <property type="match status" value="1"/>
</dbReference>
<dbReference type="GO" id="GO:0016491">
    <property type="term" value="F:oxidoreductase activity"/>
    <property type="evidence" value="ECO:0007669"/>
    <property type="project" value="InterPro"/>
</dbReference>
<proteinExistence type="predicted"/>
<evidence type="ECO:0000259" key="1">
    <source>
        <dbReference type="SMART" id="SM01008"/>
    </source>
</evidence>
<dbReference type="GO" id="GO:0005506">
    <property type="term" value="F:iron ion binding"/>
    <property type="evidence" value="ECO:0007669"/>
    <property type="project" value="InterPro"/>
</dbReference>
<dbReference type="AlphaFoldDB" id="A0A7R9J195"/>
<accession>A0A7R9J195</accession>
<dbReference type="InterPro" id="IPR036856">
    <property type="entry name" value="Ald_Oxase/Xan_DH_a/b_sf"/>
</dbReference>
<organism evidence="2">
    <name type="scientific">Timema californicum</name>
    <name type="common">California timema</name>
    <name type="synonym">Walking stick</name>
    <dbReference type="NCBI Taxonomy" id="61474"/>
    <lineage>
        <taxon>Eukaryota</taxon>
        <taxon>Metazoa</taxon>
        <taxon>Ecdysozoa</taxon>
        <taxon>Arthropoda</taxon>
        <taxon>Hexapoda</taxon>
        <taxon>Insecta</taxon>
        <taxon>Pterygota</taxon>
        <taxon>Neoptera</taxon>
        <taxon>Polyneoptera</taxon>
        <taxon>Phasmatodea</taxon>
        <taxon>Timematodea</taxon>
        <taxon>Timematoidea</taxon>
        <taxon>Timematidae</taxon>
        <taxon>Timema</taxon>
    </lineage>
</organism>
<dbReference type="SUPFAM" id="SSF54665">
    <property type="entry name" value="CO dehydrogenase molybdoprotein N-domain-like"/>
    <property type="match status" value="1"/>
</dbReference>
<reference evidence="2" key="1">
    <citation type="submission" date="2020-11" db="EMBL/GenBank/DDBJ databases">
        <authorList>
            <person name="Tran Van P."/>
        </authorList>
    </citation>
    <scope>NUCLEOTIDE SEQUENCE</scope>
</reference>
<dbReference type="InterPro" id="IPR000674">
    <property type="entry name" value="Ald_Oxase/Xan_DH_a/b"/>
</dbReference>
<protein>
    <submittedName>
        <fullName evidence="2">(California timema) hypothetical protein</fullName>
    </submittedName>
</protein>
<dbReference type="InterPro" id="IPR016208">
    <property type="entry name" value="Ald_Oxase/xanthine_DH-like"/>
</dbReference>